<dbReference type="RefSeq" id="WP_190476288.1">
    <property type="nucleotide sequence ID" value="NZ_JACJSG010000035.1"/>
</dbReference>
<proteinExistence type="predicted"/>
<comment type="caution">
    <text evidence="1">The sequence shown here is derived from an EMBL/GenBank/DDBJ whole genome shotgun (WGS) entry which is preliminary data.</text>
</comment>
<organism evidence="1 2">
    <name type="scientific">Anabaena azotica FACHB-119</name>
    <dbReference type="NCBI Taxonomy" id="947527"/>
    <lineage>
        <taxon>Bacteria</taxon>
        <taxon>Bacillati</taxon>
        <taxon>Cyanobacteriota</taxon>
        <taxon>Cyanophyceae</taxon>
        <taxon>Nostocales</taxon>
        <taxon>Nostocaceae</taxon>
        <taxon>Anabaena</taxon>
        <taxon>Anabaena azotica</taxon>
    </lineage>
</organism>
<sequence>MTVTTQQLIQNAVTLKPDTLVYVVGTSGTDYPIEEIVLEGVLTLRVDDEGDDDEEGSEE</sequence>
<dbReference type="Proteomes" id="UP000661112">
    <property type="component" value="Unassembled WGS sequence"/>
</dbReference>
<evidence type="ECO:0000313" key="1">
    <source>
        <dbReference type="EMBL" id="MBD2503429.1"/>
    </source>
</evidence>
<evidence type="ECO:0000313" key="2">
    <source>
        <dbReference type="Proteomes" id="UP000661112"/>
    </source>
</evidence>
<reference evidence="1 2" key="1">
    <citation type="journal article" date="2020" name="ISME J.">
        <title>Comparative genomics reveals insights into cyanobacterial evolution and habitat adaptation.</title>
        <authorList>
            <person name="Chen M.Y."/>
            <person name="Teng W.K."/>
            <person name="Zhao L."/>
            <person name="Hu C.X."/>
            <person name="Zhou Y.K."/>
            <person name="Han B.P."/>
            <person name="Song L.R."/>
            <person name="Shu W.S."/>
        </authorList>
    </citation>
    <scope>NUCLEOTIDE SEQUENCE [LARGE SCALE GENOMIC DNA]</scope>
    <source>
        <strain evidence="1 2">FACHB-119</strain>
    </source>
</reference>
<protein>
    <submittedName>
        <fullName evidence="1">Uncharacterized protein</fullName>
    </submittedName>
</protein>
<name>A0ABR8D8E1_9NOST</name>
<accession>A0ABR8D8E1</accession>
<dbReference type="EMBL" id="JACJSG010000035">
    <property type="protein sequence ID" value="MBD2503429.1"/>
    <property type="molecule type" value="Genomic_DNA"/>
</dbReference>
<keyword evidence="2" id="KW-1185">Reference proteome</keyword>
<gene>
    <name evidence="1" type="ORF">H6G83_22965</name>
</gene>